<evidence type="ECO:0000313" key="5">
    <source>
        <dbReference type="Proteomes" id="UP001165427"/>
    </source>
</evidence>
<accession>A0AA41UI23</accession>
<feature type="DNA-binding region" description="H-T-H motif" evidence="2">
    <location>
        <begin position="44"/>
        <end position="63"/>
    </location>
</feature>
<dbReference type="Proteomes" id="UP001165427">
    <property type="component" value="Unassembled WGS sequence"/>
</dbReference>
<dbReference type="Pfam" id="PF17932">
    <property type="entry name" value="TetR_C_24"/>
    <property type="match status" value="1"/>
</dbReference>
<evidence type="ECO:0000256" key="2">
    <source>
        <dbReference type="PROSITE-ProRule" id="PRU00335"/>
    </source>
</evidence>
<comment type="caution">
    <text evidence="4">The sequence shown here is derived from an EMBL/GenBank/DDBJ whole genome shotgun (WGS) entry which is preliminary data.</text>
</comment>
<dbReference type="Gene3D" id="1.10.357.10">
    <property type="entry name" value="Tetracycline Repressor, domain 2"/>
    <property type="match status" value="1"/>
</dbReference>
<dbReference type="InterPro" id="IPR009057">
    <property type="entry name" value="Homeodomain-like_sf"/>
</dbReference>
<keyword evidence="1 2" id="KW-0238">DNA-binding</keyword>
<dbReference type="InterPro" id="IPR041490">
    <property type="entry name" value="KstR2_TetR_C"/>
</dbReference>
<dbReference type="PROSITE" id="PS50977">
    <property type="entry name" value="HTH_TETR_2"/>
    <property type="match status" value="1"/>
</dbReference>
<dbReference type="InterPro" id="IPR036271">
    <property type="entry name" value="Tet_transcr_reg_TetR-rel_C_sf"/>
</dbReference>
<dbReference type="PANTHER" id="PTHR30055:SF226">
    <property type="entry name" value="HTH-TYPE TRANSCRIPTIONAL REGULATOR PKSA"/>
    <property type="match status" value="1"/>
</dbReference>
<name>A0AA41UI23_9BACT</name>
<dbReference type="InterPro" id="IPR050109">
    <property type="entry name" value="HTH-type_TetR-like_transc_reg"/>
</dbReference>
<dbReference type="RefSeq" id="WP_246902335.1">
    <property type="nucleotide sequence ID" value="NZ_JALJRB010000001.1"/>
</dbReference>
<sequence>MRKKIAGNGDCAAAEKSGVYQKRRTQIIEKAAKLFAQKGYAQTSMREISKATGIDLSNLYYFIESKEEILFRVFEMIHRPESSVFENPAIMGLEDPAQQLRAVIREMMRFSFRYKEEVLLLYRESKQLPKMLRKEILIRENGFIREIEAILRKGVEKKIFVMEDPAFTADMIAYELSFFPLRSWNLKHISKEALIQRVEAHIMGAITV</sequence>
<keyword evidence="5" id="KW-1185">Reference proteome</keyword>
<dbReference type="GO" id="GO:0000976">
    <property type="term" value="F:transcription cis-regulatory region binding"/>
    <property type="evidence" value="ECO:0007669"/>
    <property type="project" value="TreeGrafter"/>
</dbReference>
<dbReference type="Pfam" id="PF00440">
    <property type="entry name" value="TetR_N"/>
    <property type="match status" value="1"/>
</dbReference>
<dbReference type="AlphaFoldDB" id="A0AA41UI23"/>
<dbReference type="EMBL" id="JALJRB010000001">
    <property type="protein sequence ID" value="MCJ8499197.1"/>
    <property type="molecule type" value="Genomic_DNA"/>
</dbReference>
<dbReference type="SUPFAM" id="SSF48498">
    <property type="entry name" value="Tetracyclin repressor-like, C-terminal domain"/>
    <property type="match status" value="1"/>
</dbReference>
<dbReference type="GO" id="GO:0003700">
    <property type="term" value="F:DNA-binding transcription factor activity"/>
    <property type="evidence" value="ECO:0007669"/>
    <property type="project" value="TreeGrafter"/>
</dbReference>
<dbReference type="SUPFAM" id="SSF46689">
    <property type="entry name" value="Homeodomain-like"/>
    <property type="match status" value="1"/>
</dbReference>
<feature type="domain" description="HTH tetR-type" evidence="3">
    <location>
        <begin position="21"/>
        <end position="81"/>
    </location>
</feature>
<reference evidence="4" key="1">
    <citation type="submission" date="2022-04" db="EMBL/GenBank/DDBJ databases">
        <title>Desulfatitalea alkaliphila sp. nov., a novel anaerobic sulfate-reducing bacterium isolated from terrestrial mud volcano, Taman Peninsula, Russia.</title>
        <authorList>
            <person name="Khomyakova M.A."/>
            <person name="Merkel A.Y."/>
            <person name="Slobodkin A.I."/>
        </authorList>
    </citation>
    <scope>NUCLEOTIDE SEQUENCE</scope>
    <source>
        <strain evidence="4">M08but</strain>
    </source>
</reference>
<dbReference type="PANTHER" id="PTHR30055">
    <property type="entry name" value="HTH-TYPE TRANSCRIPTIONAL REGULATOR RUTR"/>
    <property type="match status" value="1"/>
</dbReference>
<evidence type="ECO:0000256" key="1">
    <source>
        <dbReference type="ARBA" id="ARBA00023125"/>
    </source>
</evidence>
<organism evidence="4 5">
    <name type="scientific">Desulfatitalea alkaliphila</name>
    <dbReference type="NCBI Taxonomy" id="2929485"/>
    <lineage>
        <taxon>Bacteria</taxon>
        <taxon>Pseudomonadati</taxon>
        <taxon>Thermodesulfobacteriota</taxon>
        <taxon>Desulfobacteria</taxon>
        <taxon>Desulfobacterales</taxon>
        <taxon>Desulfosarcinaceae</taxon>
        <taxon>Desulfatitalea</taxon>
    </lineage>
</organism>
<evidence type="ECO:0000259" key="3">
    <source>
        <dbReference type="PROSITE" id="PS50977"/>
    </source>
</evidence>
<evidence type="ECO:0000313" key="4">
    <source>
        <dbReference type="EMBL" id="MCJ8499197.1"/>
    </source>
</evidence>
<dbReference type="InterPro" id="IPR001647">
    <property type="entry name" value="HTH_TetR"/>
</dbReference>
<dbReference type="Gene3D" id="1.10.10.60">
    <property type="entry name" value="Homeodomain-like"/>
    <property type="match status" value="1"/>
</dbReference>
<proteinExistence type="predicted"/>
<gene>
    <name evidence="4" type="ORF">MRX98_01310</name>
</gene>
<protein>
    <submittedName>
        <fullName evidence="4">TetR/AcrR family transcriptional regulator</fullName>
    </submittedName>
</protein>
<dbReference type="PRINTS" id="PR00455">
    <property type="entry name" value="HTHTETR"/>
</dbReference>